<reference evidence="1 2" key="1">
    <citation type="submission" date="2014-07" db="EMBL/GenBank/DDBJ databases">
        <title>Methanogenic archaea and the global carbon cycle.</title>
        <authorList>
            <person name="Henriksen J.R."/>
            <person name="Luke J."/>
            <person name="Reinhart S."/>
            <person name="Benedict M.N."/>
            <person name="Youngblut N.D."/>
            <person name="Metcalf M.E."/>
            <person name="Whitaker R.J."/>
            <person name="Metcalf W.W."/>
        </authorList>
    </citation>
    <scope>NUCLEOTIDE SEQUENCE [LARGE SCALE GENOMIC DNA]</scope>
    <source>
        <strain evidence="1 2">Z-761</strain>
    </source>
</reference>
<keyword evidence="2" id="KW-1185">Reference proteome</keyword>
<gene>
    <name evidence="1" type="ORF">MSVAZ_2033</name>
</gene>
<dbReference type="AlphaFoldDB" id="A0A0E3Q4H1"/>
<evidence type="ECO:0000313" key="2">
    <source>
        <dbReference type="Proteomes" id="UP000033096"/>
    </source>
</evidence>
<dbReference type="HOGENOM" id="CLU_1870716_0_0_2"/>
<dbReference type="PATRIC" id="fig|1434123.4.peg.2475"/>
<dbReference type="GeneID" id="24810489"/>
<evidence type="ECO:0000313" key="1">
    <source>
        <dbReference type="EMBL" id="AKB44302.1"/>
    </source>
</evidence>
<accession>A0A0E3Q4H1</accession>
<organism evidence="1 2">
    <name type="scientific">Methanosarcina vacuolata Z-761</name>
    <dbReference type="NCBI Taxonomy" id="1434123"/>
    <lineage>
        <taxon>Archaea</taxon>
        <taxon>Methanobacteriati</taxon>
        <taxon>Methanobacteriota</taxon>
        <taxon>Stenosarchaea group</taxon>
        <taxon>Methanomicrobia</taxon>
        <taxon>Methanosarcinales</taxon>
        <taxon>Methanosarcinaceae</taxon>
        <taxon>Methanosarcina</taxon>
    </lineage>
</organism>
<sequence length="136" mass="14486">MYEENGSKNVGDKGYGINAGGDVHIGDISGQFAIGTNISQVQSPSPTDIENLKKSLLDLQKELSNLDLSSEDQDIIKGDMSAAIKEAGKEEPKLQNIKSRVENIIETLKDAGKTVKNISEICGSIKIAATLLGITL</sequence>
<protein>
    <submittedName>
        <fullName evidence="1">Uncharacterized protein</fullName>
    </submittedName>
</protein>
<proteinExistence type="predicted"/>
<dbReference type="EMBL" id="CP009520">
    <property type="protein sequence ID" value="AKB44302.1"/>
    <property type="molecule type" value="Genomic_DNA"/>
</dbReference>
<name>A0A0E3Q4H1_9EURY</name>
<dbReference type="KEGG" id="mvc:MSVAZ_2033"/>
<dbReference type="Proteomes" id="UP000033096">
    <property type="component" value="Chromosome"/>
</dbReference>
<dbReference type="RefSeq" id="WP_048120855.1">
    <property type="nucleotide sequence ID" value="NZ_CP009520.1"/>
</dbReference>